<comment type="catalytic activity">
    <reaction evidence="3">
        <text>D-glucose + ATP = D-glucose 6-phosphate + ADP + H(+)</text>
        <dbReference type="Rhea" id="RHEA:17825"/>
        <dbReference type="ChEBI" id="CHEBI:4167"/>
        <dbReference type="ChEBI" id="CHEBI:15378"/>
        <dbReference type="ChEBI" id="CHEBI:30616"/>
        <dbReference type="ChEBI" id="CHEBI:61548"/>
        <dbReference type="ChEBI" id="CHEBI:456216"/>
        <dbReference type="EC" id="2.7.1.2"/>
    </reaction>
</comment>
<dbReference type="CDD" id="cd24008">
    <property type="entry name" value="ASKHA_NBD_GLK"/>
    <property type="match status" value="1"/>
</dbReference>
<dbReference type="Gene3D" id="3.40.367.20">
    <property type="match status" value="1"/>
</dbReference>
<keyword evidence="3" id="KW-0547">Nucleotide-binding</keyword>
<keyword evidence="3" id="KW-0324">Glycolysis</keyword>
<dbReference type="GO" id="GO:0005737">
    <property type="term" value="C:cytoplasm"/>
    <property type="evidence" value="ECO:0007669"/>
    <property type="project" value="UniProtKB-SubCell"/>
</dbReference>
<comment type="similarity">
    <text evidence="3 4">Belongs to the bacterial glucokinase family.</text>
</comment>
<comment type="subcellular location">
    <subcellularLocation>
        <location evidence="3">Cytoplasm</location>
    </subcellularLocation>
</comment>
<keyword evidence="1 3" id="KW-0808">Transferase</keyword>
<dbReference type="SUPFAM" id="SSF53067">
    <property type="entry name" value="Actin-like ATPase domain"/>
    <property type="match status" value="1"/>
</dbReference>
<dbReference type="EC" id="2.7.1.2" evidence="3"/>
<keyword evidence="2 3" id="KW-0418">Kinase</keyword>
<protein>
    <recommendedName>
        <fullName evidence="3">Glucokinase</fullName>
        <ecNumber evidence="3">2.7.1.2</ecNumber>
    </recommendedName>
    <alternativeName>
        <fullName evidence="3">Glucose kinase</fullName>
    </alternativeName>
</protein>
<dbReference type="AlphaFoldDB" id="A0A7W7ZHA3"/>
<dbReference type="GO" id="GO:0005536">
    <property type="term" value="F:D-glucose binding"/>
    <property type="evidence" value="ECO:0007669"/>
    <property type="project" value="InterPro"/>
</dbReference>
<dbReference type="InterPro" id="IPR003836">
    <property type="entry name" value="Glucokinase"/>
</dbReference>
<dbReference type="GO" id="GO:0006096">
    <property type="term" value="P:glycolytic process"/>
    <property type="evidence" value="ECO:0007669"/>
    <property type="project" value="UniProtKB-UniRule"/>
</dbReference>
<dbReference type="GO" id="GO:0004340">
    <property type="term" value="F:glucokinase activity"/>
    <property type="evidence" value="ECO:0007669"/>
    <property type="project" value="UniProtKB-UniRule"/>
</dbReference>
<evidence type="ECO:0000256" key="1">
    <source>
        <dbReference type="ARBA" id="ARBA00022679"/>
    </source>
</evidence>
<keyword evidence="6" id="KW-1185">Reference proteome</keyword>
<keyword evidence="3" id="KW-0963">Cytoplasm</keyword>
<sequence>MILAGDVGGTKVHLALYDFEGGRLKALRDKKYSAHEFACLDDIVNNFLSSGENGAELDRSQVKAACFGLPGPVRDGRLKLTNLPWELDVRELSKSLSIEHIFLINDLEANGYGISELAPDKIFTLHEGDPTAVGHRGLIAAGTGLGEAMLIFDGKKSHIPIPSEGGHCDFAARNETEIALLNHLRRTLHGRVSFERVVSGLGIKNVYGFCKDILKLEEPVWLAQRLATEDPNAVIGECAENGTSDICFQTLRIFTSAYGAEAGNVALKVLALGGIYLGGGIAPKILKTLKAGAFIQAFTDKGRMSSILEAIPVRVILDDTCALLGAAAYAEARASENSGHSERAASLAAVQTD</sequence>
<keyword evidence="3" id="KW-0067">ATP-binding</keyword>
<feature type="binding site" evidence="3">
    <location>
        <begin position="5"/>
        <end position="10"/>
    </location>
    <ligand>
        <name>ATP</name>
        <dbReference type="ChEBI" id="CHEBI:30616"/>
    </ligand>
</feature>
<proteinExistence type="inferred from homology"/>
<evidence type="ECO:0000256" key="4">
    <source>
        <dbReference type="RuleBase" id="RU004046"/>
    </source>
</evidence>
<dbReference type="NCBIfam" id="TIGR00749">
    <property type="entry name" value="glk"/>
    <property type="match status" value="1"/>
</dbReference>
<name>A0A7W7ZHA3_9BACT</name>
<dbReference type="PANTHER" id="PTHR47363">
    <property type="entry name" value="GLUCOKINASE"/>
    <property type="match status" value="1"/>
</dbReference>
<reference evidence="5 6" key="1">
    <citation type="submission" date="2020-08" db="EMBL/GenBank/DDBJ databases">
        <title>Genomic Encyclopedia of Type Strains, Phase IV (KMG-V): Genome sequencing to study the core and pangenomes of soil and plant-associated prokaryotes.</title>
        <authorList>
            <person name="Whitman W."/>
        </authorList>
    </citation>
    <scope>NUCLEOTIDE SEQUENCE [LARGE SCALE GENOMIC DNA]</scope>
    <source>
        <strain evidence="5 6">M8UP14</strain>
    </source>
</reference>
<evidence type="ECO:0000313" key="6">
    <source>
        <dbReference type="Proteomes" id="UP000540989"/>
    </source>
</evidence>
<evidence type="ECO:0000313" key="5">
    <source>
        <dbReference type="EMBL" id="MBB5059246.1"/>
    </source>
</evidence>
<dbReference type="InterPro" id="IPR043129">
    <property type="entry name" value="ATPase_NBD"/>
</dbReference>
<dbReference type="PANTHER" id="PTHR47363:SF1">
    <property type="entry name" value="GLUCOKINASE"/>
    <property type="match status" value="1"/>
</dbReference>
<gene>
    <name evidence="3" type="primary">glk</name>
    <name evidence="5" type="ORF">HDF16_003969</name>
</gene>
<dbReference type="EMBL" id="JACHIP010000005">
    <property type="protein sequence ID" value="MBB5059246.1"/>
    <property type="molecule type" value="Genomic_DNA"/>
</dbReference>
<organism evidence="5 6">
    <name type="scientific">Granulicella aggregans</name>
    <dbReference type="NCBI Taxonomy" id="474949"/>
    <lineage>
        <taxon>Bacteria</taxon>
        <taxon>Pseudomonadati</taxon>
        <taxon>Acidobacteriota</taxon>
        <taxon>Terriglobia</taxon>
        <taxon>Terriglobales</taxon>
        <taxon>Acidobacteriaceae</taxon>
        <taxon>Granulicella</taxon>
    </lineage>
</organism>
<dbReference type="Gene3D" id="3.30.420.40">
    <property type="match status" value="1"/>
</dbReference>
<dbReference type="Proteomes" id="UP000540989">
    <property type="component" value="Unassembled WGS sequence"/>
</dbReference>
<dbReference type="GO" id="GO:0005524">
    <property type="term" value="F:ATP binding"/>
    <property type="evidence" value="ECO:0007669"/>
    <property type="project" value="UniProtKB-UniRule"/>
</dbReference>
<dbReference type="HAMAP" id="MF_00524">
    <property type="entry name" value="Glucokinase"/>
    <property type="match status" value="1"/>
</dbReference>
<accession>A0A7W7ZHA3</accession>
<dbReference type="RefSeq" id="WP_184220356.1">
    <property type="nucleotide sequence ID" value="NZ_JACHIP010000005.1"/>
</dbReference>
<dbReference type="Pfam" id="PF02685">
    <property type="entry name" value="Glucokinase"/>
    <property type="match status" value="1"/>
</dbReference>
<evidence type="ECO:0000256" key="3">
    <source>
        <dbReference type="HAMAP-Rule" id="MF_00524"/>
    </source>
</evidence>
<evidence type="ECO:0000256" key="2">
    <source>
        <dbReference type="ARBA" id="ARBA00022777"/>
    </source>
</evidence>
<comment type="caution">
    <text evidence="5">The sequence shown here is derived from an EMBL/GenBank/DDBJ whole genome shotgun (WGS) entry which is preliminary data.</text>
</comment>